<evidence type="ECO:0000313" key="13">
    <source>
        <dbReference type="Proteomes" id="UP000201613"/>
    </source>
</evidence>
<keyword evidence="13" id="KW-1185">Reference proteome</keyword>
<dbReference type="Gene3D" id="3.40.50.720">
    <property type="entry name" value="NAD(P)-binding Rossmann-like Domain"/>
    <property type="match status" value="1"/>
</dbReference>
<sequence>MRVLVTGGAGYIGSHTLVELLGQAHEVCVVDNFDNGSPVALDRVRSLTNGHLEAHEADIRDTATLSGIATGFAPDAVVHFAGLKAVGESVAKPVDYYDVNVTGTLSLLRAMEAASCPRIIFSSSATVYGDPVYLPYDEDHPTAPTSVYGQTKRMAEQILTDWAAARPEASVMLLRYFNPVGAHASGRLGEDPQGIPNNLMPYLAQVATGQRAELQIFGDDYDTPDGTGVRDYIHVVDLARAHVAALNRAAVSTGAEVYNIGTGTGRSVREMVAAFSRAVGRDLPARVVPRRAGDIAAMEANCAKAKAVLGWQATHDIDAMAQSLWTWQSANPRGYEAG</sequence>
<dbReference type="Pfam" id="PF01370">
    <property type="entry name" value="Epimerase"/>
    <property type="match status" value="1"/>
</dbReference>
<keyword evidence="7 10" id="KW-0520">NAD</keyword>
<evidence type="ECO:0000256" key="2">
    <source>
        <dbReference type="ARBA" id="ARBA00001911"/>
    </source>
</evidence>
<dbReference type="InterPro" id="IPR001509">
    <property type="entry name" value="Epimerase_deHydtase"/>
</dbReference>
<dbReference type="AlphaFoldDB" id="A0A238LIF2"/>
<organism evidence="12 13">
    <name type="scientific">Flavimaricola marinus</name>
    <dbReference type="NCBI Taxonomy" id="1819565"/>
    <lineage>
        <taxon>Bacteria</taxon>
        <taxon>Pseudomonadati</taxon>
        <taxon>Pseudomonadota</taxon>
        <taxon>Alphaproteobacteria</taxon>
        <taxon>Rhodobacterales</taxon>
        <taxon>Paracoccaceae</taxon>
        <taxon>Flavimaricola</taxon>
    </lineage>
</organism>
<accession>A0A238LIF2</accession>
<evidence type="ECO:0000259" key="11">
    <source>
        <dbReference type="Pfam" id="PF01370"/>
    </source>
</evidence>
<dbReference type="InterPro" id="IPR036291">
    <property type="entry name" value="NAD(P)-bd_dom_sf"/>
</dbReference>
<evidence type="ECO:0000256" key="8">
    <source>
        <dbReference type="ARBA" id="ARBA00023144"/>
    </source>
</evidence>
<dbReference type="PANTHER" id="PTHR43725:SF47">
    <property type="entry name" value="UDP-GLUCOSE 4-EPIMERASE"/>
    <property type="match status" value="1"/>
</dbReference>
<dbReference type="PANTHER" id="PTHR43725">
    <property type="entry name" value="UDP-GLUCOSE 4-EPIMERASE"/>
    <property type="match status" value="1"/>
</dbReference>
<dbReference type="NCBIfam" id="TIGR01179">
    <property type="entry name" value="galE"/>
    <property type="match status" value="1"/>
</dbReference>
<dbReference type="OrthoDB" id="9801785at2"/>
<dbReference type="CDD" id="cd05247">
    <property type="entry name" value="UDP_G4E_1_SDR_e"/>
    <property type="match status" value="1"/>
</dbReference>
<evidence type="ECO:0000256" key="10">
    <source>
        <dbReference type="RuleBase" id="RU366046"/>
    </source>
</evidence>
<feature type="domain" description="NAD-dependent epimerase/dehydratase" evidence="11">
    <location>
        <begin position="3"/>
        <end position="261"/>
    </location>
</feature>
<dbReference type="GO" id="GO:0006012">
    <property type="term" value="P:galactose metabolic process"/>
    <property type="evidence" value="ECO:0007669"/>
    <property type="project" value="UniProtKB-UniPathway"/>
</dbReference>
<evidence type="ECO:0000256" key="4">
    <source>
        <dbReference type="ARBA" id="ARBA00007637"/>
    </source>
</evidence>
<dbReference type="Gene3D" id="3.90.25.10">
    <property type="entry name" value="UDP-galactose 4-epimerase, domain 1"/>
    <property type="match status" value="1"/>
</dbReference>
<dbReference type="Proteomes" id="UP000201613">
    <property type="component" value="Unassembled WGS sequence"/>
</dbReference>
<comment type="similarity">
    <text evidence="4 10">Belongs to the NAD(P)-dependent epimerase/dehydratase family.</text>
</comment>
<evidence type="ECO:0000256" key="7">
    <source>
        <dbReference type="ARBA" id="ARBA00023027"/>
    </source>
</evidence>
<proteinExistence type="inferred from homology"/>
<dbReference type="UniPathway" id="UPA00214"/>
<keyword evidence="8" id="KW-0299">Galactose metabolism</keyword>
<dbReference type="EMBL" id="FXZK01000008">
    <property type="protein sequence ID" value="SMY09323.1"/>
    <property type="molecule type" value="Genomic_DNA"/>
</dbReference>
<dbReference type="NCBIfam" id="NF007956">
    <property type="entry name" value="PRK10675.1"/>
    <property type="match status" value="1"/>
</dbReference>
<evidence type="ECO:0000256" key="6">
    <source>
        <dbReference type="ARBA" id="ARBA00018569"/>
    </source>
</evidence>
<evidence type="ECO:0000256" key="1">
    <source>
        <dbReference type="ARBA" id="ARBA00000083"/>
    </source>
</evidence>
<gene>
    <name evidence="12" type="primary">galE_2</name>
    <name evidence="12" type="ORF">LOM8899_03488</name>
</gene>
<comment type="catalytic activity">
    <reaction evidence="1 10">
        <text>UDP-alpha-D-glucose = UDP-alpha-D-galactose</text>
        <dbReference type="Rhea" id="RHEA:22168"/>
        <dbReference type="ChEBI" id="CHEBI:58885"/>
        <dbReference type="ChEBI" id="CHEBI:66914"/>
        <dbReference type="EC" id="5.1.3.2"/>
    </reaction>
</comment>
<protein>
    <recommendedName>
        <fullName evidence="6 10">UDP-glucose 4-epimerase</fullName>
        <ecNumber evidence="5 10">5.1.3.2</ecNumber>
    </recommendedName>
</protein>
<comment type="subunit">
    <text evidence="10">Homodimer.</text>
</comment>
<dbReference type="GO" id="GO:0003978">
    <property type="term" value="F:UDP-glucose 4-epimerase activity"/>
    <property type="evidence" value="ECO:0007669"/>
    <property type="project" value="UniProtKB-UniRule"/>
</dbReference>
<reference evidence="12 13" key="1">
    <citation type="submission" date="2017-05" db="EMBL/GenBank/DDBJ databases">
        <authorList>
            <person name="Song R."/>
            <person name="Chenine A.L."/>
            <person name="Ruprecht R.M."/>
        </authorList>
    </citation>
    <scope>NUCLEOTIDE SEQUENCE [LARGE SCALE GENOMIC DNA]</scope>
    <source>
        <strain evidence="12 13">CECT 8899</strain>
    </source>
</reference>
<keyword evidence="10" id="KW-0119">Carbohydrate metabolism</keyword>
<comment type="pathway">
    <text evidence="3 10">Carbohydrate metabolism; galactose metabolism.</text>
</comment>
<dbReference type="EC" id="5.1.3.2" evidence="5 10"/>
<evidence type="ECO:0000256" key="9">
    <source>
        <dbReference type="ARBA" id="ARBA00023235"/>
    </source>
</evidence>
<evidence type="ECO:0000256" key="3">
    <source>
        <dbReference type="ARBA" id="ARBA00004947"/>
    </source>
</evidence>
<keyword evidence="9 10" id="KW-0413">Isomerase</keyword>
<dbReference type="RefSeq" id="WP_093993510.1">
    <property type="nucleotide sequence ID" value="NZ_FXZK01000008.1"/>
</dbReference>
<name>A0A238LIF2_9RHOB</name>
<dbReference type="InterPro" id="IPR005886">
    <property type="entry name" value="UDP_G4E"/>
</dbReference>
<evidence type="ECO:0000313" key="12">
    <source>
        <dbReference type="EMBL" id="SMY09323.1"/>
    </source>
</evidence>
<dbReference type="GO" id="GO:0005829">
    <property type="term" value="C:cytosol"/>
    <property type="evidence" value="ECO:0007669"/>
    <property type="project" value="TreeGrafter"/>
</dbReference>
<dbReference type="SUPFAM" id="SSF51735">
    <property type="entry name" value="NAD(P)-binding Rossmann-fold domains"/>
    <property type="match status" value="1"/>
</dbReference>
<comment type="cofactor">
    <cofactor evidence="2 10">
        <name>NAD(+)</name>
        <dbReference type="ChEBI" id="CHEBI:57540"/>
    </cofactor>
</comment>
<evidence type="ECO:0000256" key="5">
    <source>
        <dbReference type="ARBA" id="ARBA00013189"/>
    </source>
</evidence>